<sequence>MLRKFAPHAMGFALLFGHAAWVQAAVAPRNSDALASALIEAIQPLTLRAAQEQALQGNPELIAARREVEAAEGARIQAGALPNPVLDIQLEDERRATRTRTTSFSQTLELGGKRGARIEAAERAVEMARSRFEAKTADVRAGATVAFFAALVAQDRVNLAQASLEVARRGSEAASKRVFAGKISPIEETKAKVAEAGVRVELVQARGELQSSRQQLLAVMGATHLPAELDGDALNLPQVVAPDAIPGLINDAPALREAQLNVHRLTALVDLESAKRIPDVTLMVGVKRAEELGRDQTVVGISLPLPLFDTNRGALLEALRQRDMAEEELRATELRLRAEASIAVGRYATSVAEVATLKDEVIPGARIAFDAAAKGFELGKFGYLDVLDAQRTLQQARAQYLRALAEVHRAAADLDRLLGSSGSTRSNTLPEIRQ</sequence>
<dbReference type="SUPFAM" id="SSF56954">
    <property type="entry name" value="Outer membrane efflux proteins (OEP)"/>
    <property type="match status" value="1"/>
</dbReference>
<comment type="similarity">
    <text evidence="1">Belongs to the outer membrane factor (OMF) (TC 1.B.17) family.</text>
</comment>
<comment type="caution">
    <text evidence="3">The sequence shown here is derived from an EMBL/GenBank/DDBJ whole genome shotgun (WGS) entry which is preliminary data.</text>
</comment>
<evidence type="ECO:0000256" key="1">
    <source>
        <dbReference type="ARBA" id="ARBA00007613"/>
    </source>
</evidence>
<dbReference type="Pfam" id="PF02321">
    <property type="entry name" value="OEP"/>
    <property type="match status" value="2"/>
</dbReference>
<dbReference type="AlphaFoldDB" id="A0A016XDA2"/>
<dbReference type="STRING" id="1458275.AZ34_02465"/>
<dbReference type="OrthoDB" id="9791261at2"/>
<dbReference type="Proteomes" id="UP000023268">
    <property type="component" value="Unassembled WGS sequence"/>
</dbReference>
<dbReference type="Gene3D" id="1.20.1600.10">
    <property type="entry name" value="Outer membrane efflux proteins (OEP)"/>
    <property type="match status" value="1"/>
</dbReference>
<evidence type="ECO:0000313" key="4">
    <source>
        <dbReference type="Proteomes" id="UP000023268"/>
    </source>
</evidence>
<dbReference type="InterPro" id="IPR003423">
    <property type="entry name" value="OMP_efflux"/>
</dbReference>
<dbReference type="InterPro" id="IPR010131">
    <property type="entry name" value="MdtP/NodT-like"/>
</dbReference>
<protein>
    <submittedName>
        <fullName evidence="3">Cobalt-zinc-cadmium resistance protein</fullName>
    </submittedName>
</protein>
<reference evidence="3 4" key="1">
    <citation type="submission" date="2014-02" db="EMBL/GenBank/DDBJ databases">
        <title>Draft Genome of Hylemonella gracilis isolated from the Niagara River.</title>
        <authorList>
            <person name="Pawlowski D.R."/>
            <person name="Koudelka G.B."/>
        </authorList>
    </citation>
    <scope>NUCLEOTIDE SEQUENCE [LARGE SCALE GENOMIC DNA]</scope>
    <source>
        <strain evidence="3 4">Niagara R</strain>
    </source>
</reference>
<dbReference type="eggNOG" id="COG1538">
    <property type="taxonomic scope" value="Bacteria"/>
</dbReference>
<feature type="chain" id="PRO_5001491531" evidence="2">
    <location>
        <begin position="25"/>
        <end position="434"/>
    </location>
</feature>
<proteinExistence type="inferred from homology"/>
<dbReference type="PANTHER" id="PTHR30203">
    <property type="entry name" value="OUTER MEMBRANE CATION EFFLUX PROTEIN"/>
    <property type="match status" value="1"/>
</dbReference>
<evidence type="ECO:0000256" key="2">
    <source>
        <dbReference type="SAM" id="SignalP"/>
    </source>
</evidence>
<dbReference type="RefSeq" id="WP_051509467.1">
    <property type="nucleotide sequence ID" value="NZ_JEMG01000001.1"/>
</dbReference>
<dbReference type="EMBL" id="JEMG01000001">
    <property type="protein sequence ID" value="EYC50049.1"/>
    <property type="molecule type" value="Genomic_DNA"/>
</dbReference>
<keyword evidence="2" id="KW-0732">Signal</keyword>
<name>A0A016XDA2_9BURK</name>
<dbReference type="GO" id="GO:0015562">
    <property type="term" value="F:efflux transmembrane transporter activity"/>
    <property type="evidence" value="ECO:0007669"/>
    <property type="project" value="InterPro"/>
</dbReference>
<organism evidence="3 4">
    <name type="scientific">Hylemonella gracilis str. Niagara R</name>
    <dbReference type="NCBI Taxonomy" id="1458275"/>
    <lineage>
        <taxon>Bacteria</taxon>
        <taxon>Pseudomonadati</taxon>
        <taxon>Pseudomonadota</taxon>
        <taxon>Betaproteobacteria</taxon>
        <taxon>Burkholderiales</taxon>
        <taxon>Comamonadaceae</taxon>
        <taxon>Hylemonella</taxon>
    </lineage>
</organism>
<evidence type="ECO:0000313" key="3">
    <source>
        <dbReference type="EMBL" id="EYC50049.1"/>
    </source>
</evidence>
<gene>
    <name evidence="3" type="ORF">AZ34_02465</name>
</gene>
<feature type="signal peptide" evidence="2">
    <location>
        <begin position="1"/>
        <end position="24"/>
    </location>
</feature>
<accession>A0A016XDA2</accession>
<dbReference type="PANTHER" id="PTHR30203:SF24">
    <property type="entry name" value="BLR4935 PROTEIN"/>
    <property type="match status" value="1"/>
</dbReference>